<dbReference type="Gene3D" id="2.102.10.10">
    <property type="entry name" value="Rieske [2Fe-2S] iron-sulphur domain"/>
    <property type="match status" value="1"/>
</dbReference>
<dbReference type="Pfam" id="PF00355">
    <property type="entry name" value="Rieske"/>
    <property type="match status" value="1"/>
</dbReference>
<evidence type="ECO:0000256" key="4">
    <source>
        <dbReference type="ARBA" id="ARBA00023014"/>
    </source>
</evidence>
<evidence type="ECO:0000259" key="5">
    <source>
        <dbReference type="PROSITE" id="PS51296"/>
    </source>
</evidence>
<accession>A0ABT9G057</accession>
<dbReference type="PANTHER" id="PTHR40261">
    <property type="match status" value="1"/>
</dbReference>
<dbReference type="PANTHER" id="PTHR40261:SF1">
    <property type="entry name" value="RIESKE DOMAIN-CONTAINING PROTEIN"/>
    <property type="match status" value="1"/>
</dbReference>
<evidence type="ECO:0000313" key="7">
    <source>
        <dbReference type="Proteomes" id="UP001235760"/>
    </source>
</evidence>
<gene>
    <name evidence="6" type="ORF">Q8X39_04110</name>
</gene>
<keyword evidence="7" id="KW-1185">Reference proteome</keyword>
<keyword evidence="4" id="KW-0411">Iron-sulfur</keyword>
<comment type="caution">
    <text evidence="6">The sequence shown here is derived from an EMBL/GenBank/DDBJ whole genome shotgun (WGS) entry which is preliminary data.</text>
</comment>
<keyword evidence="1" id="KW-0001">2Fe-2S</keyword>
<evidence type="ECO:0000313" key="6">
    <source>
        <dbReference type="EMBL" id="MDP4299805.1"/>
    </source>
</evidence>
<evidence type="ECO:0000256" key="2">
    <source>
        <dbReference type="ARBA" id="ARBA00022723"/>
    </source>
</evidence>
<protein>
    <submittedName>
        <fullName evidence="6">Rieske 2Fe-2S domain-containing protein</fullName>
    </submittedName>
</protein>
<evidence type="ECO:0000256" key="3">
    <source>
        <dbReference type="ARBA" id="ARBA00023004"/>
    </source>
</evidence>
<proteinExistence type="predicted"/>
<dbReference type="InterPro" id="IPR036922">
    <property type="entry name" value="Rieske_2Fe-2S_sf"/>
</dbReference>
<dbReference type="Proteomes" id="UP001235760">
    <property type="component" value="Unassembled WGS sequence"/>
</dbReference>
<dbReference type="InterPro" id="IPR017941">
    <property type="entry name" value="Rieske_2Fe-2S"/>
</dbReference>
<dbReference type="SUPFAM" id="SSF50022">
    <property type="entry name" value="ISP domain"/>
    <property type="match status" value="1"/>
</dbReference>
<name>A0ABT9G057_LEPDI</name>
<dbReference type="RefSeq" id="WP_305748371.1">
    <property type="nucleotide sequence ID" value="NZ_JAUZEE010000002.1"/>
</dbReference>
<dbReference type="PROSITE" id="PS51296">
    <property type="entry name" value="RIESKE"/>
    <property type="match status" value="1"/>
</dbReference>
<keyword evidence="3" id="KW-0408">Iron</keyword>
<feature type="domain" description="Rieske" evidence="5">
    <location>
        <begin position="14"/>
        <end position="120"/>
    </location>
</feature>
<dbReference type="EMBL" id="JAUZEE010000002">
    <property type="protein sequence ID" value="MDP4299805.1"/>
    <property type="molecule type" value="Genomic_DNA"/>
</dbReference>
<evidence type="ECO:0000256" key="1">
    <source>
        <dbReference type="ARBA" id="ARBA00022714"/>
    </source>
</evidence>
<organism evidence="6 7">
    <name type="scientific">Leptothrix discophora</name>
    <dbReference type="NCBI Taxonomy" id="89"/>
    <lineage>
        <taxon>Bacteria</taxon>
        <taxon>Pseudomonadati</taxon>
        <taxon>Pseudomonadota</taxon>
        <taxon>Betaproteobacteria</taxon>
        <taxon>Burkholderiales</taxon>
        <taxon>Sphaerotilaceae</taxon>
        <taxon>Leptothrix</taxon>
    </lineage>
</organism>
<reference evidence="6 7" key="1">
    <citation type="submission" date="2023-08" db="EMBL/GenBank/DDBJ databases">
        <authorList>
            <person name="Roldan D.M."/>
            <person name="Menes R.J."/>
        </authorList>
    </citation>
    <scope>NUCLEOTIDE SEQUENCE [LARGE SCALE GENOMIC DNA]</scope>
    <source>
        <strain evidence="6 7">CCM 2812</strain>
    </source>
</reference>
<keyword evidence="2" id="KW-0479">Metal-binding</keyword>
<sequence>MTAPDPAPAPHPPERLCAAADLEDGGLAHVFDLLEYGQPVRGFVLRFDGKPVGYINRCAHVPTEMDWQEGRFLDDDRRWIICSIHGAAYEPRNGQCVGGPCVGKRLKPLRVEERDGEVYWYPQAELAPAFGA</sequence>